<feature type="transmembrane region" description="Helical" evidence="1">
    <location>
        <begin position="166"/>
        <end position="186"/>
    </location>
</feature>
<dbReference type="Proteomes" id="UP000282529">
    <property type="component" value="Unassembled WGS sequence"/>
</dbReference>
<keyword evidence="1" id="KW-0812">Transmembrane</keyword>
<dbReference type="EMBL" id="RQPI01000003">
    <property type="protein sequence ID" value="RQW12311.1"/>
    <property type="molecule type" value="Genomic_DNA"/>
</dbReference>
<protein>
    <submittedName>
        <fullName evidence="3">Tripartite tricarboxylate transporter TctB family protein</fullName>
    </submittedName>
</protein>
<dbReference type="OrthoDB" id="1807861at2"/>
<dbReference type="PROSITE" id="PS51257">
    <property type="entry name" value="PROKAR_LIPOPROTEIN"/>
    <property type="match status" value="1"/>
</dbReference>
<dbReference type="InterPro" id="IPR009936">
    <property type="entry name" value="DUF1468"/>
</dbReference>
<reference evidence="3 4" key="1">
    <citation type="submission" date="2018-11" db="EMBL/GenBank/DDBJ databases">
        <title>Genome sequence of strain 7197.</title>
        <authorList>
            <person name="Gao J."/>
            <person name="Sun J."/>
        </authorList>
    </citation>
    <scope>NUCLEOTIDE SEQUENCE [LARGE SCALE GENOMIC DNA]</scope>
    <source>
        <strain evidence="3 4">7197</strain>
    </source>
</reference>
<organism evidence="3 4">
    <name type="scientific">Paenibacillus rhizophilus</name>
    <dbReference type="NCBI Taxonomy" id="1850366"/>
    <lineage>
        <taxon>Bacteria</taxon>
        <taxon>Bacillati</taxon>
        <taxon>Bacillota</taxon>
        <taxon>Bacilli</taxon>
        <taxon>Bacillales</taxon>
        <taxon>Paenibacillaceae</taxon>
        <taxon>Paenibacillus</taxon>
    </lineage>
</organism>
<feature type="transmembrane region" description="Helical" evidence="1">
    <location>
        <begin position="42"/>
        <end position="61"/>
    </location>
</feature>
<keyword evidence="1" id="KW-1133">Transmembrane helix</keyword>
<dbReference type="Pfam" id="PF07331">
    <property type="entry name" value="TctB"/>
    <property type="match status" value="1"/>
</dbReference>
<dbReference type="AlphaFoldDB" id="A0A3N9P7T8"/>
<gene>
    <name evidence="3" type="ORF">EH198_08130</name>
</gene>
<evidence type="ECO:0000259" key="2">
    <source>
        <dbReference type="Pfam" id="PF07331"/>
    </source>
</evidence>
<sequence>MRMKSAADRSAGVLAVLAGCLSLREAYRLYPYHVSLLGGDHTFPAFIGAGLALAGVWLVLFPGPSAKLSAAGLTTPELADAETSIAESSIEKFIVDESVVDRSPSPDTQWADRKSGRIQFLPRQGLIPLLLLIYTFILPWAGYLVGTFIIALLLFRLLGIGRWWRCAVYALLLTAGLYLIFIEWLHTPFSAGTLWLHQGGD</sequence>
<feature type="domain" description="DUF1468" evidence="2">
    <location>
        <begin position="12"/>
        <end position="189"/>
    </location>
</feature>
<keyword evidence="1" id="KW-0472">Membrane</keyword>
<feature type="transmembrane region" description="Helical" evidence="1">
    <location>
        <begin position="143"/>
        <end position="159"/>
    </location>
</feature>
<evidence type="ECO:0000313" key="4">
    <source>
        <dbReference type="Proteomes" id="UP000282529"/>
    </source>
</evidence>
<accession>A0A3N9P7T8</accession>
<proteinExistence type="predicted"/>
<evidence type="ECO:0000256" key="1">
    <source>
        <dbReference type="SAM" id="Phobius"/>
    </source>
</evidence>
<keyword evidence="4" id="KW-1185">Reference proteome</keyword>
<comment type="caution">
    <text evidence="3">The sequence shown here is derived from an EMBL/GenBank/DDBJ whole genome shotgun (WGS) entry which is preliminary data.</text>
</comment>
<evidence type="ECO:0000313" key="3">
    <source>
        <dbReference type="EMBL" id="RQW12311.1"/>
    </source>
</evidence>
<name>A0A3N9P7T8_9BACL</name>